<dbReference type="Proteomes" id="UP000887566">
    <property type="component" value="Unplaced"/>
</dbReference>
<dbReference type="AlphaFoldDB" id="A0A914WN32"/>
<name>A0A914WN32_9BILA</name>
<dbReference type="WBParaSite" id="PSAMB.scaffold4532size14315.g24542.t1">
    <property type="protein sequence ID" value="PSAMB.scaffold4532size14315.g24542.t1"/>
    <property type="gene ID" value="PSAMB.scaffold4532size14315.g24542"/>
</dbReference>
<organism evidence="1 2">
    <name type="scientific">Plectus sambesii</name>
    <dbReference type="NCBI Taxonomy" id="2011161"/>
    <lineage>
        <taxon>Eukaryota</taxon>
        <taxon>Metazoa</taxon>
        <taxon>Ecdysozoa</taxon>
        <taxon>Nematoda</taxon>
        <taxon>Chromadorea</taxon>
        <taxon>Plectida</taxon>
        <taxon>Plectina</taxon>
        <taxon>Plectoidea</taxon>
        <taxon>Plectidae</taxon>
        <taxon>Plectus</taxon>
    </lineage>
</organism>
<evidence type="ECO:0000313" key="2">
    <source>
        <dbReference type="WBParaSite" id="PSAMB.scaffold4532size14315.g24542.t1"/>
    </source>
</evidence>
<proteinExistence type="predicted"/>
<evidence type="ECO:0000313" key="1">
    <source>
        <dbReference type="Proteomes" id="UP000887566"/>
    </source>
</evidence>
<accession>A0A914WN32</accession>
<keyword evidence="1" id="KW-1185">Reference proteome</keyword>
<sequence>MQCGESDDLRFFVRTWAAGEKGASPTLRQSLCPDFVGSVRISRLIRQTVANRHGSPKQSTEKSAQIRAAYADDQLKRGRDGILPTFICTHCDDRRDGGFRLGAGPCSSPDRLIRTWAGVNRGATSMTLRPIGWPTKGTSTNLF</sequence>
<protein>
    <submittedName>
        <fullName evidence="2">Uncharacterized protein</fullName>
    </submittedName>
</protein>
<reference evidence="2" key="1">
    <citation type="submission" date="2022-11" db="UniProtKB">
        <authorList>
            <consortium name="WormBaseParasite"/>
        </authorList>
    </citation>
    <scope>IDENTIFICATION</scope>
</reference>